<accession>A0A0K2VD53</accession>
<organism evidence="1">
    <name type="scientific">Lepeophtheirus salmonis</name>
    <name type="common">Salmon louse</name>
    <name type="synonym">Caligus salmonis</name>
    <dbReference type="NCBI Taxonomy" id="72036"/>
    <lineage>
        <taxon>Eukaryota</taxon>
        <taxon>Metazoa</taxon>
        <taxon>Ecdysozoa</taxon>
        <taxon>Arthropoda</taxon>
        <taxon>Crustacea</taxon>
        <taxon>Multicrustacea</taxon>
        <taxon>Hexanauplia</taxon>
        <taxon>Copepoda</taxon>
        <taxon>Siphonostomatoida</taxon>
        <taxon>Caligidae</taxon>
        <taxon>Lepeophtheirus</taxon>
    </lineage>
</organism>
<feature type="non-terminal residue" evidence="1">
    <location>
        <position position="1"/>
    </location>
</feature>
<protein>
    <submittedName>
        <fullName evidence="1">Uncharacterized protein</fullName>
    </submittedName>
</protein>
<proteinExistence type="predicted"/>
<sequence>RDVYFNIFTLNETKEYVRTTNCGYSITTIFLILELFGNSYYKI</sequence>
<dbReference type="AlphaFoldDB" id="A0A0K2VD53"/>
<name>A0A0K2VD53_LEPSM</name>
<dbReference type="EMBL" id="HACA01031038">
    <property type="protein sequence ID" value="CDW48399.1"/>
    <property type="molecule type" value="Transcribed_RNA"/>
</dbReference>
<reference evidence="1" key="1">
    <citation type="submission" date="2014-05" db="EMBL/GenBank/DDBJ databases">
        <authorList>
            <person name="Chronopoulou M."/>
        </authorList>
    </citation>
    <scope>NUCLEOTIDE SEQUENCE</scope>
    <source>
        <tissue evidence="1">Whole organism</tissue>
    </source>
</reference>
<evidence type="ECO:0000313" key="1">
    <source>
        <dbReference type="EMBL" id="CDW48399.1"/>
    </source>
</evidence>